<evidence type="ECO:0000256" key="1">
    <source>
        <dbReference type="SAM" id="MobiDB-lite"/>
    </source>
</evidence>
<dbReference type="EMBL" id="KV017544">
    <property type="protein sequence ID" value="KZV18060.1"/>
    <property type="molecule type" value="Genomic_DNA"/>
</dbReference>
<name>A0A2Z7A8S3_9LAMI</name>
<accession>A0A2Z7A8S3</accession>
<dbReference type="Proteomes" id="UP000250235">
    <property type="component" value="Unassembled WGS sequence"/>
</dbReference>
<protein>
    <submittedName>
        <fullName evidence="2">Uncharacterized protein</fullName>
    </submittedName>
</protein>
<feature type="region of interest" description="Disordered" evidence="1">
    <location>
        <begin position="231"/>
        <end position="287"/>
    </location>
</feature>
<proteinExistence type="predicted"/>
<dbReference type="AlphaFoldDB" id="A0A2Z7A8S3"/>
<gene>
    <name evidence="2" type="ORF">F511_30124</name>
</gene>
<sequence length="287" mass="31219">MAASFFFNAMQVDFESVLAMEHTGIARMFNNLEETGLKGFLAASAKKKKEKVKKVAVQQLVEAGSQVSPKKSNSGTISDEDSCPLARMNKCGAKRKLVVHSSDSEATVSVPPVLITKKHRTKRNKKVKTTTDHQAESQPGLISEIPAGVDKESTAGGPEVTMEKILEVEKQTEDISNAAGANPAQSAHSKVLALEFSTQAEQEQAVVKQQSQQVEQVEYIVRNIENVEETEAEKEHLDSVDGQHALEQLAPEEEDQPQKIPTHSGSSFGSSGHFIVHNEDSEDCLSP</sequence>
<evidence type="ECO:0000313" key="2">
    <source>
        <dbReference type="EMBL" id="KZV18060.1"/>
    </source>
</evidence>
<reference evidence="2 3" key="1">
    <citation type="journal article" date="2015" name="Proc. Natl. Acad. Sci. U.S.A.">
        <title>The resurrection genome of Boea hygrometrica: A blueprint for survival of dehydration.</title>
        <authorList>
            <person name="Xiao L."/>
            <person name="Yang G."/>
            <person name="Zhang L."/>
            <person name="Yang X."/>
            <person name="Zhao S."/>
            <person name="Ji Z."/>
            <person name="Zhou Q."/>
            <person name="Hu M."/>
            <person name="Wang Y."/>
            <person name="Chen M."/>
            <person name="Xu Y."/>
            <person name="Jin H."/>
            <person name="Xiao X."/>
            <person name="Hu G."/>
            <person name="Bao F."/>
            <person name="Hu Y."/>
            <person name="Wan P."/>
            <person name="Li L."/>
            <person name="Deng X."/>
            <person name="Kuang T."/>
            <person name="Xiang C."/>
            <person name="Zhu J.K."/>
            <person name="Oliver M.J."/>
            <person name="He Y."/>
        </authorList>
    </citation>
    <scope>NUCLEOTIDE SEQUENCE [LARGE SCALE GENOMIC DNA]</scope>
    <source>
        <strain evidence="3">cv. XS01</strain>
    </source>
</reference>
<organism evidence="2 3">
    <name type="scientific">Dorcoceras hygrometricum</name>
    <dbReference type="NCBI Taxonomy" id="472368"/>
    <lineage>
        <taxon>Eukaryota</taxon>
        <taxon>Viridiplantae</taxon>
        <taxon>Streptophyta</taxon>
        <taxon>Embryophyta</taxon>
        <taxon>Tracheophyta</taxon>
        <taxon>Spermatophyta</taxon>
        <taxon>Magnoliopsida</taxon>
        <taxon>eudicotyledons</taxon>
        <taxon>Gunneridae</taxon>
        <taxon>Pentapetalae</taxon>
        <taxon>asterids</taxon>
        <taxon>lamiids</taxon>
        <taxon>Lamiales</taxon>
        <taxon>Gesneriaceae</taxon>
        <taxon>Didymocarpoideae</taxon>
        <taxon>Trichosporeae</taxon>
        <taxon>Loxocarpinae</taxon>
        <taxon>Dorcoceras</taxon>
    </lineage>
</organism>
<evidence type="ECO:0000313" key="3">
    <source>
        <dbReference type="Proteomes" id="UP000250235"/>
    </source>
</evidence>
<keyword evidence="3" id="KW-1185">Reference proteome</keyword>
<feature type="compositionally biased region" description="Low complexity" evidence="1">
    <location>
        <begin position="263"/>
        <end position="274"/>
    </location>
</feature>